<keyword evidence="2" id="KW-0472">Membrane</keyword>
<dbReference type="OrthoDB" id="5287717at2759"/>
<keyword evidence="4" id="KW-1185">Reference proteome</keyword>
<proteinExistence type="predicted"/>
<feature type="transmembrane region" description="Helical" evidence="2">
    <location>
        <begin position="35"/>
        <end position="55"/>
    </location>
</feature>
<feature type="transmembrane region" description="Helical" evidence="2">
    <location>
        <begin position="129"/>
        <end position="149"/>
    </location>
</feature>
<evidence type="ECO:0000256" key="1">
    <source>
        <dbReference type="SAM" id="MobiDB-lite"/>
    </source>
</evidence>
<feature type="transmembrane region" description="Helical" evidence="2">
    <location>
        <begin position="75"/>
        <end position="93"/>
    </location>
</feature>
<feature type="compositionally biased region" description="Polar residues" evidence="1">
    <location>
        <begin position="1"/>
        <end position="20"/>
    </location>
</feature>
<feature type="transmembrane region" description="Helical" evidence="2">
    <location>
        <begin position="566"/>
        <end position="588"/>
    </location>
</feature>
<reference evidence="3 4" key="1">
    <citation type="submission" date="2019-04" db="EMBL/GenBank/DDBJ databases">
        <title>Friends and foes A comparative genomics study of 23 Aspergillus species from section Flavi.</title>
        <authorList>
            <consortium name="DOE Joint Genome Institute"/>
            <person name="Kjaerbolling I."/>
            <person name="Vesth T."/>
            <person name="Frisvad J.C."/>
            <person name="Nybo J.L."/>
            <person name="Theobald S."/>
            <person name="Kildgaard S."/>
            <person name="Isbrandt T."/>
            <person name="Kuo A."/>
            <person name="Sato A."/>
            <person name="Lyhne E.K."/>
            <person name="Kogle M.E."/>
            <person name="Wiebenga A."/>
            <person name="Kun R.S."/>
            <person name="Lubbers R.J."/>
            <person name="Makela M.R."/>
            <person name="Barry K."/>
            <person name="Chovatia M."/>
            <person name="Clum A."/>
            <person name="Daum C."/>
            <person name="Haridas S."/>
            <person name="He G."/>
            <person name="LaButti K."/>
            <person name="Lipzen A."/>
            <person name="Mondo S."/>
            <person name="Riley R."/>
            <person name="Salamov A."/>
            <person name="Simmons B.A."/>
            <person name="Magnuson J.K."/>
            <person name="Henrissat B."/>
            <person name="Mortensen U.H."/>
            <person name="Larsen T.O."/>
            <person name="Devries R.P."/>
            <person name="Grigoriev I.V."/>
            <person name="Machida M."/>
            <person name="Baker S.E."/>
            <person name="Andersen M.R."/>
        </authorList>
    </citation>
    <scope>NUCLEOTIDE SEQUENCE [LARGE SCALE GENOMIC DNA]</scope>
    <source>
        <strain evidence="3 4">IBT 18842</strain>
    </source>
</reference>
<accession>A0A5N6TUV4</accession>
<feature type="region of interest" description="Disordered" evidence="1">
    <location>
        <begin position="1"/>
        <end position="22"/>
    </location>
</feature>
<dbReference type="EMBL" id="ML742110">
    <property type="protein sequence ID" value="KAE8149861.1"/>
    <property type="molecule type" value="Genomic_DNA"/>
</dbReference>
<evidence type="ECO:0000313" key="3">
    <source>
        <dbReference type="EMBL" id="KAE8149861.1"/>
    </source>
</evidence>
<evidence type="ECO:0000313" key="4">
    <source>
        <dbReference type="Proteomes" id="UP000325780"/>
    </source>
</evidence>
<sequence>MQTTQPLLPAGNSTPSSAAGNSAGKYPIRQYLSRTIILLLLPPLVATYFLLIWLLCLRRGNNPVKYGHVGEVWVYYSWFVIGVFGLGWSKHGLGGVEMAMLQSRFFRARDTVTLIAHGSRGKKTQIHRLWYLLASLSALILIALPISGLCLELADGYVASSAHPMVIGRKWVDFNRRQDKQTLTRGLGRWKAGSLGQVPGIGVLYTPSYVDRNSIHGLNRLPNAFPTDGRVPDLFLAPQARVPISGRVWGLRLGCNCSIVTDASQFTIVSQRSQAEVGGKLNNNQFSALALETPSGDTILVYNSSSVSQTEGNLFAYVEMGLGSLNPSVYDGTEPDAFDVNDVTKADVLELAIWQARKVARYNADNEEGFEFDETIDKRVQGMGQPIIQLANGSYEQNNAFFSVANKSDTTLKDWATTSFQDLKALAPPIGVRCTSMSVLGFANIDARRSTFHSFSRSSPPPFNQSVMEERTPRFGYTASYIVREQYSNFWASINSPTPKTVSNSVYYSGFLQANDLQESIMLAYGMDAIQLMYDGVDSFASAYPDVNLTSSKASKVLVPGVVPPAIPAVLFIIWAATCVVLGAVYGFRPRWSDTLDSYSLFRFGVNLAASIGDDAKLPEQSDMGSCLALDALPEPFQTPRYMKTGCV</sequence>
<keyword evidence="2" id="KW-1133">Transmembrane helix</keyword>
<gene>
    <name evidence="3" type="ORF">BDV25DRAFT_140379</name>
</gene>
<dbReference type="Proteomes" id="UP000325780">
    <property type="component" value="Unassembled WGS sequence"/>
</dbReference>
<dbReference type="AlphaFoldDB" id="A0A5N6TUV4"/>
<evidence type="ECO:0000256" key="2">
    <source>
        <dbReference type="SAM" id="Phobius"/>
    </source>
</evidence>
<protein>
    <submittedName>
        <fullName evidence="3">Uncharacterized protein</fullName>
    </submittedName>
</protein>
<keyword evidence="2" id="KW-0812">Transmembrane</keyword>
<name>A0A5N6TUV4_ASPAV</name>
<organism evidence="3 4">
    <name type="scientific">Aspergillus avenaceus</name>
    <dbReference type="NCBI Taxonomy" id="36643"/>
    <lineage>
        <taxon>Eukaryota</taxon>
        <taxon>Fungi</taxon>
        <taxon>Dikarya</taxon>
        <taxon>Ascomycota</taxon>
        <taxon>Pezizomycotina</taxon>
        <taxon>Eurotiomycetes</taxon>
        <taxon>Eurotiomycetidae</taxon>
        <taxon>Eurotiales</taxon>
        <taxon>Aspergillaceae</taxon>
        <taxon>Aspergillus</taxon>
        <taxon>Aspergillus subgen. Circumdati</taxon>
    </lineage>
</organism>